<dbReference type="InterPro" id="IPR050712">
    <property type="entry name" value="NAD(P)H-dep_reductase"/>
</dbReference>
<dbReference type="RefSeq" id="WP_208056189.1">
    <property type="nucleotide sequence ID" value="NZ_JAGEMK010000006.1"/>
</dbReference>
<dbReference type="PANTHER" id="PTHR30543">
    <property type="entry name" value="CHROMATE REDUCTASE"/>
    <property type="match status" value="1"/>
</dbReference>
<accession>A0A939LR59</accession>
<keyword evidence="3" id="KW-1185">Reference proteome</keyword>
<gene>
    <name evidence="2" type="ORF">J4G33_11890</name>
</gene>
<dbReference type="Pfam" id="PF03358">
    <property type="entry name" value="FMN_red"/>
    <property type="match status" value="1"/>
</dbReference>
<dbReference type="Proteomes" id="UP000664209">
    <property type="component" value="Unassembled WGS sequence"/>
</dbReference>
<protein>
    <submittedName>
        <fullName evidence="2">NAD(P)H-dependent oxidoreductase</fullName>
    </submittedName>
</protein>
<evidence type="ECO:0000259" key="1">
    <source>
        <dbReference type="Pfam" id="PF03358"/>
    </source>
</evidence>
<dbReference type="Gene3D" id="3.40.50.360">
    <property type="match status" value="1"/>
</dbReference>
<dbReference type="GO" id="GO:0005829">
    <property type="term" value="C:cytosol"/>
    <property type="evidence" value="ECO:0007669"/>
    <property type="project" value="TreeGrafter"/>
</dbReference>
<dbReference type="GO" id="GO:0016491">
    <property type="term" value="F:oxidoreductase activity"/>
    <property type="evidence" value="ECO:0007669"/>
    <property type="project" value="InterPro"/>
</dbReference>
<feature type="domain" description="NADPH-dependent FMN reductase-like" evidence="1">
    <location>
        <begin position="6"/>
        <end position="145"/>
    </location>
</feature>
<proteinExistence type="predicted"/>
<sequence length="198" mass="20825">MTTYDVGVIVGSISSTSINRRLARALTALAPQAGLRLTDIPIGNLPMYSADHDSAIPSEAAEFKRAIEASDAIIVVTPEYNRSVPGVLKNALDTASRPWGDNSFAGKPTAVIGVSVGVIGTAAAQQHLRNILGFLASPTLTQPEAYLQIREGLITDDGIVTDEGTADFLMSWLMAAHEHFDRARPAVEAIPSVTGSAA</sequence>
<evidence type="ECO:0000313" key="3">
    <source>
        <dbReference type="Proteomes" id="UP000664209"/>
    </source>
</evidence>
<dbReference type="InterPro" id="IPR005025">
    <property type="entry name" value="FMN_Rdtase-like_dom"/>
</dbReference>
<name>A0A939LR59_9CELL</name>
<dbReference type="SUPFAM" id="SSF52218">
    <property type="entry name" value="Flavoproteins"/>
    <property type="match status" value="1"/>
</dbReference>
<dbReference type="GO" id="GO:0010181">
    <property type="term" value="F:FMN binding"/>
    <property type="evidence" value="ECO:0007669"/>
    <property type="project" value="TreeGrafter"/>
</dbReference>
<evidence type="ECO:0000313" key="2">
    <source>
        <dbReference type="EMBL" id="MBO1752503.1"/>
    </source>
</evidence>
<dbReference type="AlphaFoldDB" id="A0A939LR59"/>
<organism evidence="2 3">
    <name type="scientific">Actinotalea soli</name>
    <dbReference type="NCBI Taxonomy" id="2819234"/>
    <lineage>
        <taxon>Bacteria</taxon>
        <taxon>Bacillati</taxon>
        <taxon>Actinomycetota</taxon>
        <taxon>Actinomycetes</taxon>
        <taxon>Micrococcales</taxon>
        <taxon>Cellulomonadaceae</taxon>
        <taxon>Actinotalea</taxon>
    </lineage>
</organism>
<dbReference type="InterPro" id="IPR029039">
    <property type="entry name" value="Flavoprotein-like_sf"/>
</dbReference>
<dbReference type="EMBL" id="JAGEMK010000006">
    <property type="protein sequence ID" value="MBO1752503.1"/>
    <property type="molecule type" value="Genomic_DNA"/>
</dbReference>
<reference evidence="2" key="1">
    <citation type="submission" date="2021-03" db="EMBL/GenBank/DDBJ databases">
        <title>Actinotalea soli sp. nov., isolated from soil.</title>
        <authorList>
            <person name="Ping W."/>
            <person name="Zhang J."/>
        </authorList>
    </citation>
    <scope>NUCLEOTIDE SEQUENCE</scope>
    <source>
        <strain evidence="2">BY-33</strain>
    </source>
</reference>
<dbReference type="PANTHER" id="PTHR30543:SF21">
    <property type="entry name" value="NAD(P)H-DEPENDENT FMN REDUCTASE LOT6"/>
    <property type="match status" value="1"/>
</dbReference>
<comment type="caution">
    <text evidence="2">The sequence shown here is derived from an EMBL/GenBank/DDBJ whole genome shotgun (WGS) entry which is preliminary data.</text>
</comment>